<evidence type="ECO:0000313" key="4">
    <source>
        <dbReference type="Proteomes" id="UP000030748"/>
    </source>
</evidence>
<dbReference type="GO" id="GO:1901371">
    <property type="term" value="P:regulation of leaf morphogenesis"/>
    <property type="evidence" value="ECO:0000318"/>
    <property type="project" value="GO_Central"/>
</dbReference>
<feature type="signal peptide" evidence="2">
    <location>
        <begin position="1"/>
        <end position="29"/>
    </location>
</feature>
<dbReference type="GO" id="GO:1902025">
    <property type="term" value="P:nitrate import"/>
    <property type="evidence" value="ECO:0000318"/>
    <property type="project" value="GO_Central"/>
</dbReference>
<dbReference type="AlphaFoldDB" id="A0A022QRK5"/>
<dbReference type="PhylomeDB" id="A0A022QRK5"/>
<feature type="region of interest" description="Disordered" evidence="1">
    <location>
        <begin position="67"/>
        <end position="94"/>
    </location>
</feature>
<dbReference type="GO" id="GO:0005179">
    <property type="term" value="F:hormone activity"/>
    <property type="evidence" value="ECO:0000318"/>
    <property type="project" value="GO_Central"/>
</dbReference>
<keyword evidence="4" id="KW-1185">Reference proteome</keyword>
<reference evidence="3 4" key="1">
    <citation type="journal article" date="2013" name="Proc. Natl. Acad. Sci. U.S.A.">
        <title>Fine-scale variation in meiotic recombination in Mimulus inferred from population shotgun sequencing.</title>
        <authorList>
            <person name="Hellsten U."/>
            <person name="Wright K.M."/>
            <person name="Jenkins J."/>
            <person name="Shu S."/>
            <person name="Yuan Y."/>
            <person name="Wessler S.R."/>
            <person name="Schmutz J."/>
            <person name="Willis J.H."/>
            <person name="Rokhsar D.S."/>
        </authorList>
    </citation>
    <scope>NUCLEOTIDE SEQUENCE [LARGE SCALE GENOMIC DNA]</scope>
    <source>
        <strain evidence="4">cv. DUN x IM62</strain>
    </source>
</reference>
<organism evidence="3 4">
    <name type="scientific">Erythranthe guttata</name>
    <name type="common">Yellow monkey flower</name>
    <name type="synonym">Mimulus guttatus</name>
    <dbReference type="NCBI Taxonomy" id="4155"/>
    <lineage>
        <taxon>Eukaryota</taxon>
        <taxon>Viridiplantae</taxon>
        <taxon>Streptophyta</taxon>
        <taxon>Embryophyta</taxon>
        <taxon>Tracheophyta</taxon>
        <taxon>Spermatophyta</taxon>
        <taxon>Magnoliopsida</taxon>
        <taxon>eudicotyledons</taxon>
        <taxon>Gunneridae</taxon>
        <taxon>Pentapetalae</taxon>
        <taxon>asterids</taxon>
        <taxon>lamiids</taxon>
        <taxon>Lamiales</taxon>
        <taxon>Phrymaceae</taxon>
        <taxon>Erythranthe</taxon>
    </lineage>
</organism>
<accession>A0A022QRK5</accession>
<name>A0A022QRK5_ERYGU</name>
<protein>
    <submittedName>
        <fullName evidence="3">Uncharacterized protein</fullName>
    </submittedName>
</protein>
<sequence length="94" mass="10571">MASSHNKNCVLLLFIVILVLLQHFGHVSAYDRLRKIQPRDPLDQDSNKQNPPAEIIGFRLNRYKKIQTDAFRPTTPGNSPGMGHDTPPGRANKP</sequence>
<keyword evidence="2" id="KW-0732">Signal</keyword>
<evidence type="ECO:0000256" key="2">
    <source>
        <dbReference type="SAM" id="SignalP"/>
    </source>
</evidence>
<dbReference type="EMBL" id="KI631268">
    <property type="protein sequence ID" value="EYU29125.1"/>
    <property type="molecule type" value="Genomic_DNA"/>
</dbReference>
<gene>
    <name evidence="3" type="ORF">MIMGU_mgv1a022124mg</name>
</gene>
<dbReference type="Proteomes" id="UP000030748">
    <property type="component" value="Unassembled WGS sequence"/>
</dbReference>
<proteinExistence type="predicted"/>
<feature type="chain" id="PRO_5001504507" evidence="2">
    <location>
        <begin position="30"/>
        <end position="94"/>
    </location>
</feature>
<dbReference type="GO" id="GO:0005576">
    <property type="term" value="C:extracellular region"/>
    <property type="evidence" value="ECO:0000318"/>
    <property type="project" value="GO_Central"/>
</dbReference>
<evidence type="ECO:0000256" key="1">
    <source>
        <dbReference type="SAM" id="MobiDB-lite"/>
    </source>
</evidence>
<dbReference type="GO" id="GO:2000280">
    <property type="term" value="P:regulation of root development"/>
    <property type="evidence" value="ECO:0000318"/>
    <property type="project" value="GO_Central"/>
</dbReference>
<evidence type="ECO:0000313" key="3">
    <source>
        <dbReference type="EMBL" id="EYU29125.1"/>
    </source>
</evidence>